<evidence type="ECO:0000313" key="3">
    <source>
        <dbReference type="Proteomes" id="UP001359559"/>
    </source>
</evidence>
<feature type="compositionally biased region" description="Basic and acidic residues" evidence="1">
    <location>
        <begin position="128"/>
        <end position="147"/>
    </location>
</feature>
<reference evidence="2 3" key="1">
    <citation type="submission" date="2024-01" db="EMBL/GenBank/DDBJ databases">
        <title>The genomes of 5 underutilized Papilionoideae crops provide insights into root nodulation and disease resistance.</title>
        <authorList>
            <person name="Yuan L."/>
        </authorList>
    </citation>
    <scope>NUCLEOTIDE SEQUENCE [LARGE SCALE GENOMIC DNA]</scope>
    <source>
        <strain evidence="2">LY-2023</strain>
        <tissue evidence="2">Leaf</tissue>
    </source>
</reference>
<keyword evidence="3" id="KW-1185">Reference proteome</keyword>
<sequence length="156" mass="18474">MKPHGKSRYEVLVQAAATLNKELGFFTDDSADEDDYGDLEREIWLLRRCLEYYYSNGVYPFAHALTRQHFCDGWISMDPEDYADENKILRNMYKRRVRQVCKRGQRLDPRQQEAFELGNKIWGSASGRKREDHQEQHHDIHAGGDSLEHFLKRTRP</sequence>
<protein>
    <submittedName>
        <fullName evidence="2">Uncharacterized protein</fullName>
    </submittedName>
</protein>
<evidence type="ECO:0000256" key="1">
    <source>
        <dbReference type="SAM" id="MobiDB-lite"/>
    </source>
</evidence>
<dbReference type="EMBL" id="JAYKXN010000007">
    <property type="protein sequence ID" value="KAK7272461.1"/>
    <property type="molecule type" value="Genomic_DNA"/>
</dbReference>
<organism evidence="2 3">
    <name type="scientific">Clitoria ternatea</name>
    <name type="common">Butterfly pea</name>
    <dbReference type="NCBI Taxonomy" id="43366"/>
    <lineage>
        <taxon>Eukaryota</taxon>
        <taxon>Viridiplantae</taxon>
        <taxon>Streptophyta</taxon>
        <taxon>Embryophyta</taxon>
        <taxon>Tracheophyta</taxon>
        <taxon>Spermatophyta</taxon>
        <taxon>Magnoliopsida</taxon>
        <taxon>eudicotyledons</taxon>
        <taxon>Gunneridae</taxon>
        <taxon>Pentapetalae</taxon>
        <taxon>rosids</taxon>
        <taxon>fabids</taxon>
        <taxon>Fabales</taxon>
        <taxon>Fabaceae</taxon>
        <taxon>Papilionoideae</taxon>
        <taxon>50 kb inversion clade</taxon>
        <taxon>NPAAA clade</taxon>
        <taxon>indigoferoid/millettioid clade</taxon>
        <taxon>Phaseoleae</taxon>
        <taxon>Clitoria</taxon>
    </lineage>
</organism>
<name>A0AAN9FDZ6_CLITE</name>
<accession>A0AAN9FDZ6</accession>
<proteinExistence type="predicted"/>
<feature type="region of interest" description="Disordered" evidence="1">
    <location>
        <begin position="126"/>
        <end position="147"/>
    </location>
</feature>
<dbReference type="AlphaFoldDB" id="A0AAN9FDZ6"/>
<gene>
    <name evidence="2" type="ORF">RJT34_29068</name>
</gene>
<comment type="caution">
    <text evidence="2">The sequence shown here is derived from an EMBL/GenBank/DDBJ whole genome shotgun (WGS) entry which is preliminary data.</text>
</comment>
<evidence type="ECO:0000313" key="2">
    <source>
        <dbReference type="EMBL" id="KAK7272461.1"/>
    </source>
</evidence>
<dbReference type="Proteomes" id="UP001359559">
    <property type="component" value="Unassembled WGS sequence"/>
</dbReference>